<evidence type="ECO:0000313" key="1">
    <source>
        <dbReference type="EMBL" id="JAH24880.1"/>
    </source>
</evidence>
<organism evidence="1">
    <name type="scientific">Anguilla anguilla</name>
    <name type="common">European freshwater eel</name>
    <name type="synonym">Muraena anguilla</name>
    <dbReference type="NCBI Taxonomy" id="7936"/>
    <lineage>
        <taxon>Eukaryota</taxon>
        <taxon>Metazoa</taxon>
        <taxon>Chordata</taxon>
        <taxon>Craniata</taxon>
        <taxon>Vertebrata</taxon>
        <taxon>Euteleostomi</taxon>
        <taxon>Actinopterygii</taxon>
        <taxon>Neopterygii</taxon>
        <taxon>Teleostei</taxon>
        <taxon>Anguilliformes</taxon>
        <taxon>Anguillidae</taxon>
        <taxon>Anguilla</taxon>
    </lineage>
</organism>
<protein>
    <submittedName>
        <fullName evidence="1">Uncharacterized protein</fullName>
    </submittedName>
</protein>
<dbReference type="EMBL" id="GBXM01083697">
    <property type="protein sequence ID" value="JAH24880.1"/>
    <property type="molecule type" value="Transcribed_RNA"/>
</dbReference>
<dbReference type="AlphaFoldDB" id="A0A0E9R8T6"/>
<accession>A0A0E9R8T6</accession>
<name>A0A0E9R8T6_ANGAN</name>
<proteinExistence type="predicted"/>
<reference evidence="1" key="1">
    <citation type="submission" date="2014-11" db="EMBL/GenBank/DDBJ databases">
        <authorList>
            <person name="Amaro Gonzalez C."/>
        </authorList>
    </citation>
    <scope>NUCLEOTIDE SEQUENCE</scope>
</reference>
<reference evidence="1" key="2">
    <citation type="journal article" date="2015" name="Fish Shellfish Immunol.">
        <title>Early steps in the European eel (Anguilla anguilla)-Vibrio vulnificus interaction in the gills: Role of the RtxA13 toxin.</title>
        <authorList>
            <person name="Callol A."/>
            <person name="Pajuelo D."/>
            <person name="Ebbesson L."/>
            <person name="Teles M."/>
            <person name="MacKenzie S."/>
            <person name="Amaro C."/>
        </authorList>
    </citation>
    <scope>NUCLEOTIDE SEQUENCE</scope>
</reference>
<sequence length="18" mass="1829">MIIAPNSSSNPPSRGLTS</sequence>